<evidence type="ECO:0000256" key="2">
    <source>
        <dbReference type="ARBA" id="ARBA00022801"/>
    </source>
</evidence>
<evidence type="ECO:0000256" key="1">
    <source>
        <dbReference type="ARBA" id="ARBA00009283"/>
    </source>
</evidence>
<reference evidence="3 4" key="1">
    <citation type="submission" date="2024-02" db="EMBL/GenBank/DDBJ databases">
        <title>Discinaceae phylogenomics.</title>
        <authorList>
            <person name="Dirks A.C."/>
            <person name="James T.Y."/>
        </authorList>
    </citation>
    <scope>NUCLEOTIDE SEQUENCE [LARGE SCALE GENOMIC DNA]</scope>
    <source>
        <strain evidence="3 4">ACD0624</strain>
    </source>
</reference>
<dbReference type="PANTHER" id="PTHR11782:SF121">
    <property type="entry name" value="NUCLEOSIDE-DIPHOSPHATASE MIG-23"/>
    <property type="match status" value="1"/>
</dbReference>
<dbReference type="PANTHER" id="PTHR11782">
    <property type="entry name" value="ADENOSINE/GUANOSINE DIPHOSPHATASE"/>
    <property type="match status" value="1"/>
</dbReference>
<evidence type="ECO:0000313" key="4">
    <source>
        <dbReference type="Proteomes" id="UP001447188"/>
    </source>
</evidence>
<evidence type="ECO:0000313" key="3">
    <source>
        <dbReference type="EMBL" id="KAL0637991.1"/>
    </source>
</evidence>
<sequence>MVEGTQYAIFVDAGSSGTRMYGYQWEHQTVDDNIIINEIFKYQSAHKGGIQTLGLDVVLDSENPDDSLDTRVKARVEVYFNALVSKHFFSQKRVKITTAEGQSNLPEYFEWRDSFETADKTTTEKGNVKTTVELDSPPTVQTLHSSKNKKNYTLTVMATGGMRDYREQSFEAFNLLETAVETYIASLDSTFKSATYQTITGKEEALYGWAASNYLLRKLPTLGIKNGLVNYLEMGGATAQIAFRTHVYKQLKAGGANPNPTAFAKKLMRVHIWGEEIDLYLRTYPLGSVSALATHETAVQHLPGWDTIDPCKPGRWAGDLVKRDNQGKKTGGGNVSAAGLDNFNYARCKQLSGLLLRYQMFKLGTTDLEDNETYPKPGKALPAVGVAEPVNLLNGSPGLTSRSQFVGGANFYYTTRSTFGRDDWGHPKEMAHNYLLLDKEVKDRAELSFDHQIIASKKNTLDPVDKEFLVNGIFTAAWVIAVLKGFGIWEGENEINFQPYNGPIKDKIDHRPELSWTLGAAFIDACNLGRSDQEKVLQVVDSNGAHNYISGYHSEDADGRLLDRLN</sequence>
<name>A0ABR3GQX3_9PEZI</name>
<accession>A0ABR3GQX3</accession>
<dbReference type="Proteomes" id="UP001447188">
    <property type="component" value="Unassembled WGS sequence"/>
</dbReference>
<organism evidence="3 4">
    <name type="scientific">Discina gigas</name>
    <dbReference type="NCBI Taxonomy" id="1032678"/>
    <lineage>
        <taxon>Eukaryota</taxon>
        <taxon>Fungi</taxon>
        <taxon>Dikarya</taxon>
        <taxon>Ascomycota</taxon>
        <taxon>Pezizomycotina</taxon>
        <taxon>Pezizomycetes</taxon>
        <taxon>Pezizales</taxon>
        <taxon>Discinaceae</taxon>
        <taxon>Discina</taxon>
    </lineage>
</organism>
<dbReference type="EC" id="3.6.1.5" evidence="3"/>
<dbReference type="Pfam" id="PF01150">
    <property type="entry name" value="GDA1_CD39"/>
    <property type="match status" value="1"/>
</dbReference>
<dbReference type="Gene3D" id="3.30.420.150">
    <property type="entry name" value="Exopolyphosphatase. Domain 2"/>
    <property type="match status" value="1"/>
</dbReference>
<comment type="similarity">
    <text evidence="1">Belongs to the GDA1/CD39 NTPase family.</text>
</comment>
<proteinExistence type="inferred from homology"/>
<dbReference type="Gene3D" id="3.30.420.40">
    <property type="match status" value="2"/>
</dbReference>
<gene>
    <name evidence="3" type="primary">YND1_1</name>
    <name evidence="3" type="ORF">Q9L58_002926</name>
</gene>
<protein>
    <submittedName>
        <fullName evidence="3">Golgi apyrase</fullName>
        <ecNumber evidence="3">3.6.1.5</ecNumber>
    </submittedName>
</protein>
<dbReference type="EMBL" id="JBBBZM010000027">
    <property type="protein sequence ID" value="KAL0637991.1"/>
    <property type="molecule type" value="Genomic_DNA"/>
</dbReference>
<comment type="caution">
    <text evidence="3">The sequence shown here is derived from an EMBL/GenBank/DDBJ whole genome shotgun (WGS) entry which is preliminary data.</text>
</comment>
<keyword evidence="4" id="KW-1185">Reference proteome</keyword>
<keyword evidence="2 3" id="KW-0378">Hydrolase</keyword>
<dbReference type="GO" id="GO:0004050">
    <property type="term" value="F:apyrase activity"/>
    <property type="evidence" value="ECO:0007669"/>
    <property type="project" value="UniProtKB-EC"/>
</dbReference>
<dbReference type="InterPro" id="IPR000407">
    <property type="entry name" value="GDA1_CD39_NTPase"/>
</dbReference>